<protein>
    <submittedName>
        <fullName evidence="1">Uncharacterized protein</fullName>
    </submittedName>
</protein>
<reference evidence="1" key="2">
    <citation type="submission" date="2022-06" db="UniProtKB">
        <authorList>
            <consortium name="EnsemblMetazoa"/>
        </authorList>
    </citation>
    <scope>IDENTIFICATION</scope>
    <source>
        <strain evidence="1">PS312</strain>
    </source>
</reference>
<organism evidence="1 2">
    <name type="scientific">Pristionchus pacificus</name>
    <name type="common">Parasitic nematode worm</name>
    <dbReference type="NCBI Taxonomy" id="54126"/>
    <lineage>
        <taxon>Eukaryota</taxon>
        <taxon>Metazoa</taxon>
        <taxon>Ecdysozoa</taxon>
        <taxon>Nematoda</taxon>
        <taxon>Chromadorea</taxon>
        <taxon>Rhabditida</taxon>
        <taxon>Rhabditina</taxon>
        <taxon>Diplogasteromorpha</taxon>
        <taxon>Diplogasteroidea</taxon>
        <taxon>Neodiplogasteridae</taxon>
        <taxon>Pristionchus</taxon>
    </lineage>
</organism>
<accession>A0A2A6D2U0</accession>
<keyword evidence="2" id="KW-1185">Reference proteome</keyword>
<sequence length="104" mass="11209">MYIECINPYSAEGLMARDDNGVPTTACIRTDDKEANSVELCPVTDGSNCCMTPIEVGPQPIGCYSVWNGTNKLLSSECKERVCTADFNGDGLVFCCCFGLFCNA</sequence>
<dbReference type="AlphaFoldDB" id="A0A2A6D2U0"/>
<accession>A0A8R1U6U2</accession>
<gene>
    <name evidence="1" type="primary">WBGene00098507</name>
</gene>
<name>A0A2A6D2U0_PRIPA</name>
<proteinExistence type="predicted"/>
<dbReference type="EnsemblMetazoa" id="PPA08953.1">
    <property type="protein sequence ID" value="PPA08953.1"/>
    <property type="gene ID" value="WBGene00098507"/>
</dbReference>
<evidence type="ECO:0000313" key="1">
    <source>
        <dbReference type="EnsemblMetazoa" id="PPA08953.1"/>
    </source>
</evidence>
<dbReference type="Proteomes" id="UP000005239">
    <property type="component" value="Unassembled WGS sequence"/>
</dbReference>
<reference evidence="2" key="1">
    <citation type="journal article" date="2008" name="Nat. Genet.">
        <title>The Pristionchus pacificus genome provides a unique perspective on nematode lifestyle and parasitism.</title>
        <authorList>
            <person name="Dieterich C."/>
            <person name="Clifton S.W."/>
            <person name="Schuster L.N."/>
            <person name="Chinwalla A."/>
            <person name="Delehaunty K."/>
            <person name="Dinkelacker I."/>
            <person name="Fulton L."/>
            <person name="Fulton R."/>
            <person name="Godfrey J."/>
            <person name="Minx P."/>
            <person name="Mitreva M."/>
            <person name="Roeseler W."/>
            <person name="Tian H."/>
            <person name="Witte H."/>
            <person name="Yang S.P."/>
            <person name="Wilson R.K."/>
            <person name="Sommer R.J."/>
        </authorList>
    </citation>
    <scope>NUCLEOTIDE SEQUENCE [LARGE SCALE GENOMIC DNA]</scope>
    <source>
        <strain evidence="2">PS312</strain>
    </source>
</reference>
<evidence type="ECO:0000313" key="2">
    <source>
        <dbReference type="Proteomes" id="UP000005239"/>
    </source>
</evidence>